<gene>
    <name evidence="2" type="ORF">KEG57_37040</name>
</gene>
<accession>A0A9X3XBV3</accession>
<proteinExistence type="predicted"/>
<dbReference type="RefSeq" id="WP_272459381.1">
    <property type="nucleotide sequence ID" value="NZ_JAGTJJ010000035.1"/>
</dbReference>
<protein>
    <submittedName>
        <fullName evidence="2">Uncharacterized protein</fullName>
    </submittedName>
</protein>
<sequence length="460" mass="50971">MDGFEAFRAHIETLKDPKPKEALGLALAAFEGIWKDGTCDQARLDVVVGVAGAASTLLWSSGMEMLVQLASRDSSALEAFLALATSRKAGQRFAAIAAMDNRLPRATVLDVLRAGLLDKSSKVKMRAFLRCNDLAAKELVRDMTNVALGMEGKAREEADWYLALTRDGYVIEPDVDRATITIVYPWGSIISSPVLLEETTPERIEATLARLRKEAEDDHAWGERLRVRDEAQKKAEREHAEERSRKRREGTLVPDEQKSFFLVDPDTGEISDGRDFDRTIRALVTGAHPDVRKTMGMGHLRIASGEVAIADPIHHFHKQPLEREAPRGAHEISFLFGESDAHVGAVVLRFAEGEIASVERAAWTFPFREATVFGLASGLAAIFDYREVSELDPPRRPELMSLIELEDGEAGILVALPRIRKWNIALCRASPETGTFYSCHWALDRRGEPLALVVDFAAFS</sequence>
<evidence type="ECO:0000256" key="1">
    <source>
        <dbReference type="SAM" id="MobiDB-lite"/>
    </source>
</evidence>
<comment type="caution">
    <text evidence="2">The sequence shown here is derived from an EMBL/GenBank/DDBJ whole genome shotgun (WGS) entry which is preliminary data.</text>
</comment>
<evidence type="ECO:0000313" key="2">
    <source>
        <dbReference type="EMBL" id="MDC3986143.1"/>
    </source>
</evidence>
<dbReference type="Proteomes" id="UP001151081">
    <property type="component" value="Unassembled WGS sequence"/>
</dbReference>
<feature type="compositionally biased region" description="Basic and acidic residues" evidence="1">
    <location>
        <begin position="223"/>
        <end position="244"/>
    </location>
</feature>
<feature type="region of interest" description="Disordered" evidence="1">
    <location>
        <begin position="223"/>
        <end position="251"/>
    </location>
</feature>
<dbReference type="AlphaFoldDB" id="A0A9X3XBV3"/>
<evidence type="ECO:0000313" key="3">
    <source>
        <dbReference type="Proteomes" id="UP001151081"/>
    </source>
</evidence>
<reference evidence="2 3" key="1">
    <citation type="submission" date="2021-04" db="EMBL/GenBank/DDBJ databases">
        <title>Genome analysis of Polyangium sp.</title>
        <authorList>
            <person name="Li Y."/>
            <person name="Wang J."/>
        </authorList>
    </citation>
    <scope>NUCLEOTIDE SEQUENCE [LARGE SCALE GENOMIC DNA]</scope>
    <source>
        <strain evidence="2 3">SDU14</strain>
    </source>
</reference>
<dbReference type="EMBL" id="JAGTJJ010000035">
    <property type="protein sequence ID" value="MDC3986143.1"/>
    <property type="molecule type" value="Genomic_DNA"/>
</dbReference>
<keyword evidence="3" id="KW-1185">Reference proteome</keyword>
<name>A0A9X3XBV3_9BACT</name>
<organism evidence="2 3">
    <name type="scientific">Polyangium jinanense</name>
    <dbReference type="NCBI Taxonomy" id="2829994"/>
    <lineage>
        <taxon>Bacteria</taxon>
        <taxon>Pseudomonadati</taxon>
        <taxon>Myxococcota</taxon>
        <taxon>Polyangia</taxon>
        <taxon>Polyangiales</taxon>
        <taxon>Polyangiaceae</taxon>
        <taxon>Polyangium</taxon>
    </lineage>
</organism>